<comment type="caution">
    <text evidence="2">The sequence shown here is derived from an EMBL/GenBank/DDBJ whole genome shotgun (WGS) entry which is preliminary data.</text>
</comment>
<dbReference type="RefSeq" id="WP_008214336.1">
    <property type="nucleotide sequence ID" value="NZ_JH415055.1"/>
</dbReference>
<dbReference type="InterPro" id="IPR007569">
    <property type="entry name" value="DUF559"/>
</dbReference>
<dbReference type="HOGENOM" id="CLU_1545846_0_0_9"/>
<name>G9ZRR1_9LACO</name>
<gene>
    <name evidence="2" type="ORF">HMPREF9103_02422</name>
</gene>
<reference evidence="2 3" key="1">
    <citation type="submission" date="2011-09" db="EMBL/GenBank/DDBJ databases">
        <authorList>
            <person name="Weinstock G."/>
            <person name="Sodergren E."/>
            <person name="Clifton S."/>
            <person name="Fulton L."/>
            <person name="Fulton B."/>
            <person name="Courtney L."/>
            <person name="Fronick C."/>
            <person name="Harrison M."/>
            <person name="Strong C."/>
            <person name="Farmer C."/>
            <person name="Delahaunty K."/>
            <person name="Markovic C."/>
            <person name="Hall O."/>
            <person name="Minx P."/>
            <person name="Tomlinson C."/>
            <person name="Mitreva M."/>
            <person name="Hou S."/>
            <person name="Chen J."/>
            <person name="Wollam A."/>
            <person name="Pepin K.H."/>
            <person name="Johnson M."/>
            <person name="Bhonagiri V."/>
            <person name="Zhang X."/>
            <person name="Suruliraj S."/>
            <person name="Warren W."/>
            <person name="Chinwalla A."/>
            <person name="Mardis E.R."/>
            <person name="Wilson R.K."/>
        </authorList>
    </citation>
    <scope>NUCLEOTIDE SEQUENCE [LARGE SCALE GENOMIC DNA]</scope>
    <source>
        <strain evidence="2 3">F0439</strain>
    </source>
</reference>
<organism evidence="2 3">
    <name type="scientific">Lentilactobacillus parafarraginis F0439</name>
    <dbReference type="NCBI Taxonomy" id="797515"/>
    <lineage>
        <taxon>Bacteria</taxon>
        <taxon>Bacillati</taxon>
        <taxon>Bacillota</taxon>
        <taxon>Bacilli</taxon>
        <taxon>Lactobacillales</taxon>
        <taxon>Lactobacillaceae</taxon>
        <taxon>Lentilactobacillus</taxon>
    </lineage>
</organism>
<evidence type="ECO:0000259" key="1">
    <source>
        <dbReference type="Pfam" id="PF04480"/>
    </source>
</evidence>
<dbReference type="STRING" id="797515.HMPREF9103_02422"/>
<dbReference type="eggNOG" id="COG2852">
    <property type="taxonomic scope" value="Bacteria"/>
</dbReference>
<dbReference type="PATRIC" id="fig|797515.3.peg.2185"/>
<dbReference type="EMBL" id="AGEY01000184">
    <property type="protein sequence ID" value="EHL96279.1"/>
    <property type="molecule type" value="Genomic_DNA"/>
</dbReference>
<dbReference type="AlphaFoldDB" id="G9ZRR1"/>
<proteinExistence type="predicted"/>
<evidence type="ECO:0000313" key="3">
    <source>
        <dbReference type="Proteomes" id="UP000004625"/>
    </source>
</evidence>
<keyword evidence="3" id="KW-1185">Reference proteome</keyword>
<dbReference type="Proteomes" id="UP000004625">
    <property type="component" value="Unassembled WGS sequence"/>
</dbReference>
<dbReference type="Pfam" id="PF04480">
    <property type="entry name" value="DUF559"/>
    <property type="match status" value="1"/>
</dbReference>
<evidence type="ECO:0000313" key="2">
    <source>
        <dbReference type="EMBL" id="EHL96279.1"/>
    </source>
</evidence>
<sequence length="180" mass="20766">MSQDSIESLVSPFDLDNYRQLPNSLKQVIRNNVELQLDFLLEDIDRVESPIEKIFLIYLNDHETSPFWENSEGASLVATAQFPVIIGKHSYRVDFSISYHDTISSLTSTVFVELDGHDFHEKTKEQAANDKKRERLLMNKCDGLLRFTGSEVYHNPQKCVESALSLAREKYHQKMVLKNS</sequence>
<protein>
    <recommendedName>
        <fullName evidence="1">DUF559 domain-containing protein</fullName>
    </recommendedName>
</protein>
<accession>G9ZRR1</accession>
<dbReference type="Gene3D" id="3.40.960.10">
    <property type="entry name" value="VSR Endonuclease"/>
    <property type="match status" value="1"/>
</dbReference>
<feature type="domain" description="DUF559" evidence="1">
    <location>
        <begin position="104"/>
        <end position="164"/>
    </location>
</feature>